<dbReference type="Proteomes" id="UP000769157">
    <property type="component" value="Unassembled WGS sequence"/>
</dbReference>
<dbReference type="EMBL" id="JAEUBE010000087">
    <property type="protein sequence ID" value="KAH3670477.1"/>
    <property type="molecule type" value="Genomic_DNA"/>
</dbReference>
<comment type="caution">
    <text evidence="1">The sequence shown here is derived from an EMBL/GenBank/DDBJ whole genome shotgun (WGS) entry which is preliminary data.</text>
</comment>
<evidence type="ECO:0000313" key="2">
    <source>
        <dbReference type="Proteomes" id="UP000769157"/>
    </source>
</evidence>
<sequence length="80" mass="8713">MAPVEFMIPKAQMSPRSDAATVEYAFHPPSGYSTVSRGSSSNTSVEFSTVSSWNVLSLNMLGFPDWNAEEEAIGRESYSS</sequence>
<name>A0A9P8PEP0_9ASCO</name>
<evidence type="ECO:0000313" key="1">
    <source>
        <dbReference type="EMBL" id="KAH3670477.1"/>
    </source>
</evidence>
<dbReference type="AlphaFoldDB" id="A0A9P8PEP0"/>
<reference evidence="1" key="2">
    <citation type="submission" date="2021-01" db="EMBL/GenBank/DDBJ databases">
        <authorList>
            <person name="Schikora-Tamarit M.A."/>
        </authorList>
    </citation>
    <scope>NUCLEOTIDE SEQUENCE</scope>
    <source>
        <strain evidence="1">CBS6075</strain>
    </source>
</reference>
<protein>
    <submittedName>
        <fullName evidence="1">Uncharacterized protein</fullName>
    </submittedName>
</protein>
<dbReference type="RefSeq" id="XP_046063902.1">
    <property type="nucleotide sequence ID" value="XM_046209147.1"/>
</dbReference>
<dbReference type="GeneID" id="70232960"/>
<gene>
    <name evidence="1" type="ORF">OGAPHI_000992</name>
</gene>
<proteinExistence type="predicted"/>
<reference evidence="1" key="1">
    <citation type="journal article" date="2021" name="Open Biol.">
        <title>Shared evolutionary footprints suggest mitochondrial oxidative damage underlies multiple complex I losses in fungi.</title>
        <authorList>
            <person name="Schikora-Tamarit M.A."/>
            <person name="Marcet-Houben M."/>
            <person name="Nosek J."/>
            <person name="Gabaldon T."/>
        </authorList>
    </citation>
    <scope>NUCLEOTIDE SEQUENCE</scope>
    <source>
        <strain evidence="1">CBS6075</strain>
    </source>
</reference>
<organism evidence="1 2">
    <name type="scientific">Ogataea philodendri</name>
    <dbReference type="NCBI Taxonomy" id="1378263"/>
    <lineage>
        <taxon>Eukaryota</taxon>
        <taxon>Fungi</taxon>
        <taxon>Dikarya</taxon>
        <taxon>Ascomycota</taxon>
        <taxon>Saccharomycotina</taxon>
        <taxon>Pichiomycetes</taxon>
        <taxon>Pichiales</taxon>
        <taxon>Pichiaceae</taxon>
        <taxon>Ogataea</taxon>
    </lineage>
</organism>
<keyword evidence="2" id="KW-1185">Reference proteome</keyword>
<accession>A0A9P8PEP0</accession>